<evidence type="ECO:0000256" key="3">
    <source>
        <dbReference type="ARBA" id="ARBA00023134"/>
    </source>
</evidence>
<dbReference type="PANTHER" id="PTHR10903">
    <property type="entry name" value="GTPASE, IMAP FAMILY MEMBER-RELATED"/>
    <property type="match status" value="1"/>
</dbReference>
<evidence type="ECO:0000259" key="5">
    <source>
        <dbReference type="Pfam" id="PF04548"/>
    </source>
</evidence>
<keyword evidence="4" id="KW-0175">Coiled coil</keyword>
<dbReference type="Pfam" id="PF04548">
    <property type="entry name" value="AIG1"/>
    <property type="match status" value="1"/>
</dbReference>
<dbReference type="InterPro" id="IPR045058">
    <property type="entry name" value="GIMA/IAN/Toc"/>
</dbReference>
<sequence length="357" mass="42009">MKEEFDQSERWVHSPFTVASGMIDKCVNPARLCPVTVYTHCTIFKKDFYLLKVNGLGWMWKKNHTLQMKDKALKENVRLLKKTINELEETTREVKKKQNQLEEKDTQLENMSKQMSEKERLLESTIREMETSKQQLETLTKELQGMVIKLEEEQVVPDSDFRLVLLGRSGYWKSAAGSWAWKRRSRLEHQQKSTREELRQDVELCLRLSAPGPHAFLLVIPVKESAEEMLEKMEEIFGERCWRNTIILFTVTDEEQKKNIEEFVQSGNQEVHRLVEKCENRFHCLNIDQSGDDSLVSQLMDKIDEMVSGNAETFFSSEIHLQIHEMAKKIVKEIQKIKERQQREISKKLDVKKCKSD</sequence>
<protein>
    <recommendedName>
        <fullName evidence="5">AIG1-type G domain-containing protein</fullName>
    </recommendedName>
</protein>
<keyword evidence="7" id="KW-1185">Reference proteome</keyword>
<dbReference type="EMBL" id="JAYMGO010000005">
    <property type="protein sequence ID" value="KAL1273959.1"/>
    <property type="molecule type" value="Genomic_DNA"/>
</dbReference>
<dbReference type="InterPro" id="IPR006703">
    <property type="entry name" value="G_AIG1"/>
</dbReference>
<feature type="coiled-coil region" evidence="4">
    <location>
        <begin position="70"/>
        <end position="153"/>
    </location>
</feature>
<reference evidence="6 7" key="1">
    <citation type="submission" date="2023-09" db="EMBL/GenBank/DDBJ databases">
        <authorList>
            <person name="Wang M."/>
        </authorList>
    </citation>
    <scope>NUCLEOTIDE SEQUENCE [LARGE SCALE GENOMIC DNA]</scope>
    <source>
        <strain evidence="6">GT-2023</strain>
        <tissue evidence="6">Liver</tissue>
    </source>
</reference>
<evidence type="ECO:0000256" key="2">
    <source>
        <dbReference type="ARBA" id="ARBA00022741"/>
    </source>
</evidence>
<evidence type="ECO:0000313" key="6">
    <source>
        <dbReference type="EMBL" id="KAL1273959.1"/>
    </source>
</evidence>
<proteinExistence type="inferred from homology"/>
<feature type="domain" description="AIG1-type G" evidence="5">
    <location>
        <begin position="192"/>
        <end position="330"/>
    </location>
</feature>
<dbReference type="PANTHER" id="PTHR10903:SF167">
    <property type="entry name" value="GTPASE IMAP FAMILY MEMBER 6-RELATED"/>
    <property type="match status" value="1"/>
</dbReference>
<accession>A0ABR3NAH6</accession>
<keyword evidence="2" id="KW-0547">Nucleotide-binding</keyword>
<evidence type="ECO:0000256" key="1">
    <source>
        <dbReference type="ARBA" id="ARBA00008535"/>
    </source>
</evidence>
<evidence type="ECO:0000313" key="7">
    <source>
        <dbReference type="Proteomes" id="UP001558613"/>
    </source>
</evidence>
<comment type="caution">
    <text evidence="6">The sequence shown here is derived from an EMBL/GenBank/DDBJ whole genome shotgun (WGS) entry which is preliminary data.</text>
</comment>
<name>A0ABR3NAH6_9TELE</name>
<gene>
    <name evidence="6" type="ORF">QQF64_026773</name>
</gene>
<dbReference type="Gene3D" id="3.40.50.300">
    <property type="entry name" value="P-loop containing nucleotide triphosphate hydrolases"/>
    <property type="match status" value="1"/>
</dbReference>
<comment type="similarity">
    <text evidence="1">Belongs to the TRAFAC class TrmE-Era-EngA-EngB-Septin-like GTPase superfamily. AIG1/Toc34/Toc159-like paraseptin GTPase family. IAN subfamily.</text>
</comment>
<organism evidence="6 7">
    <name type="scientific">Cirrhinus molitorella</name>
    <name type="common">mud carp</name>
    <dbReference type="NCBI Taxonomy" id="172907"/>
    <lineage>
        <taxon>Eukaryota</taxon>
        <taxon>Metazoa</taxon>
        <taxon>Chordata</taxon>
        <taxon>Craniata</taxon>
        <taxon>Vertebrata</taxon>
        <taxon>Euteleostomi</taxon>
        <taxon>Actinopterygii</taxon>
        <taxon>Neopterygii</taxon>
        <taxon>Teleostei</taxon>
        <taxon>Ostariophysi</taxon>
        <taxon>Cypriniformes</taxon>
        <taxon>Cyprinidae</taxon>
        <taxon>Labeoninae</taxon>
        <taxon>Labeonini</taxon>
        <taxon>Cirrhinus</taxon>
    </lineage>
</organism>
<keyword evidence="3" id="KW-0342">GTP-binding</keyword>
<dbReference type="InterPro" id="IPR027417">
    <property type="entry name" value="P-loop_NTPase"/>
</dbReference>
<dbReference type="Proteomes" id="UP001558613">
    <property type="component" value="Unassembled WGS sequence"/>
</dbReference>
<evidence type="ECO:0000256" key="4">
    <source>
        <dbReference type="SAM" id="Coils"/>
    </source>
</evidence>